<gene>
    <name evidence="1" type="ORF">XAC3562_450198</name>
</gene>
<dbReference type="AlphaFoldDB" id="A0A0U5FEH3"/>
<evidence type="ECO:0000313" key="2">
    <source>
        <dbReference type="Proteomes" id="UP000052230"/>
    </source>
</evidence>
<evidence type="ECO:0000313" key="1">
    <source>
        <dbReference type="EMBL" id="CEG16775.1"/>
    </source>
</evidence>
<reference evidence="1 2" key="1">
    <citation type="submission" date="2014-09" db="EMBL/GenBank/DDBJ databases">
        <authorList>
            <person name="Regsiter A."/>
        </authorList>
    </citation>
    <scope>NUCLEOTIDE SEQUENCE [LARGE SCALE GENOMIC DNA]</scope>
</reference>
<name>A0A0U5FEH3_XANCI</name>
<keyword evidence="2" id="KW-1185">Reference proteome</keyword>
<organism evidence="1 2">
    <name type="scientific">Xanthomonas citri pv. citri</name>
    <dbReference type="NCBI Taxonomy" id="611301"/>
    <lineage>
        <taxon>Bacteria</taxon>
        <taxon>Pseudomonadati</taxon>
        <taxon>Pseudomonadota</taxon>
        <taxon>Gammaproteobacteria</taxon>
        <taxon>Lysobacterales</taxon>
        <taxon>Lysobacteraceae</taxon>
        <taxon>Xanthomonas</taxon>
    </lineage>
</organism>
<comment type="caution">
    <text evidence="1">The sequence shown here is derived from an EMBL/GenBank/DDBJ whole genome shotgun (WGS) entry which is preliminary data.</text>
</comment>
<proteinExistence type="predicted"/>
<accession>A0A0U5FEH3</accession>
<dbReference type="EMBL" id="CCXZ01000139">
    <property type="protein sequence ID" value="CEG16775.1"/>
    <property type="molecule type" value="Genomic_DNA"/>
</dbReference>
<sequence>MHPRWTTPIHCRPCTPPGRPWVKSPTRCRGMQPWKPCCSTPCSIFRHGCFRANASWTSMSAHPASSVTRIAAQQRHPGAAPRAPIALSLTC</sequence>
<protein>
    <submittedName>
        <fullName evidence="1">Uncharacterized protein</fullName>
    </submittedName>
</protein>
<dbReference type="Proteomes" id="UP000052230">
    <property type="component" value="Unassembled WGS sequence"/>
</dbReference>